<dbReference type="SUPFAM" id="SSF54593">
    <property type="entry name" value="Glyoxalase/Bleomycin resistance protein/Dihydroxybiphenyl dioxygenase"/>
    <property type="match status" value="1"/>
</dbReference>
<reference evidence="3" key="2">
    <citation type="journal article" date="2024" name="Environ. Microbiol.">
        <title>Genome analysis and description of Tunturibacter gen. nov. expands the diversity of Terriglobia in tundra soils.</title>
        <authorList>
            <person name="Messyasz A."/>
            <person name="Mannisto M.K."/>
            <person name="Kerkhof L.J."/>
            <person name="Haggblom M.M."/>
        </authorList>
    </citation>
    <scope>NUCLEOTIDE SEQUENCE</scope>
    <source>
        <strain evidence="3">M8UP39</strain>
    </source>
</reference>
<evidence type="ECO:0000256" key="1">
    <source>
        <dbReference type="ARBA" id="ARBA00022723"/>
    </source>
</evidence>
<sequence length="158" mass="17469">MLPGSALHLHHVGYVVKTIDPIVKTYVDRYGYEVSTPVIHDPLQTAFVQFLKLTGDQTFLEFVAPDGPESNLVSASKRGGLNHLCFTADNLEQTIVQLEESGMRLISEPKPGRAFGGRRICWLVGEDPLPIELVEKLSENDLCVPLAPVDHEVNSFES</sequence>
<dbReference type="EMBL" id="CP132938">
    <property type="protein sequence ID" value="XCB23783.1"/>
    <property type="molecule type" value="Genomic_DNA"/>
</dbReference>
<feature type="domain" description="VOC" evidence="2">
    <location>
        <begin position="8"/>
        <end position="136"/>
    </location>
</feature>
<dbReference type="PANTHER" id="PTHR43048:SF3">
    <property type="entry name" value="METHYLMALONYL-COA EPIMERASE, MITOCHONDRIAL"/>
    <property type="match status" value="1"/>
</dbReference>
<dbReference type="GO" id="GO:0004493">
    <property type="term" value="F:methylmalonyl-CoA epimerase activity"/>
    <property type="evidence" value="ECO:0007669"/>
    <property type="project" value="TreeGrafter"/>
</dbReference>
<dbReference type="InterPro" id="IPR037523">
    <property type="entry name" value="VOC_core"/>
</dbReference>
<proteinExistence type="predicted"/>
<dbReference type="InterPro" id="IPR051785">
    <property type="entry name" value="MMCE/EMCE_epimerase"/>
</dbReference>
<dbReference type="Gene3D" id="3.10.180.10">
    <property type="entry name" value="2,3-Dihydroxybiphenyl 1,2-Dioxygenase, domain 1"/>
    <property type="match status" value="1"/>
</dbReference>
<keyword evidence="1" id="KW-0479">Metal-binding</keyword>
<organism evidence="3">
    <name type="scientific">Tunturiibacter gelidiferens</name>
    <dbReference type="NCBI Taxonomy" id="3069689"/>
    <lineage>
        <taxon>Bacteria</taxon>
        <taxon>Pseudomonadati</taxon>
        <taxon>Acidobacteriota</taxon>
        <taxon>Terriglobia</taxon>
        <taxon>Terriglobales</taxon>
        <taxon>Acidobacteriaceae</taxon>
        <taxon>Tunturiibacter</taxon>
    </lineage>
</organism>
<protein>
    <submittedName>
        <fullName evidence="3">VOC family protein</fullName>
    </submittedName>
</protein>
<dbReference type="GO" id="GO:0046491">
    <property type="term" value="P:L-methylmalonyl-CoA metabolic process"/>
    <property type="evidence" value="ECO:0007669"/>
    <property type="project" value="TreeGrafter"/>
</dbReference>
<dbReference type="InterPro" id="IPR029068">
    <property type="entry name" value="Glyas_Bleomycin-R_OHBP_Dase"/>
</dbReference>
<dbReference type="Pfam" id="PF13669">
    <property type="entry name" value="Glyoxalase_4"/>
    <property type="match status" value="1"/>
</dbReference>
<dbReference type="PANTHER" id="PTHR43048">
    <property type="entry name" value="METHYLMALONYL-COA EPIMERASE"/>
    <property type="match status" value="1"/>
</dbReference>
<evidence type="ECO:0000313" key="3">
    <source>
        <dbReference type="EMBL" id="XCB23783.1"/>
    </source>
</evidence>
<gene>
    <name evidence="3" type="ORF">RBB81_07640</name>
</gene>
<accession>A0AAU7Z5I5</accession>
<name>A0AAU7Z5I5_9BACT</name>
<dbReference type="KEGG" id="tgi:RBB81_07640"/>
<evidence type="ECO:0000259" key="2">
    <source>
        <dbReference type="PROSITE" id="PS51819"/>
    </source>
</evidence>
<dbReference type="PROSITE" id="PS51819">
    <property type="entry name" value="VOC"/>
    <property type="match status" value="1"/>
</dbReference>
<reference evidence="3" key="1">
    <citation type="submission" date="2023-08" db="EMBL/GenBank/DDBJ databases">
        <authorList>
            <person name="Messyasz A."/>
            <person name="Mannisto M.K."/>
            <person name="Kerkhof L.J."/>
            <person name="Haggblom M."/>
        </authorList>
    </citation>
    <scope>NUCLEOTIDE SEQUENCE</scope>
    <source>
        <strain evidence="3">M8UP39</strain>
    </source>
</reference>
<dbReference type="GO" id="GO:0046872">
    <property type="term" value="F:metal ion binding"/>
    <property type="evidence" value="ECO:0007669"/>
    <property type="project" value="UniProtKB-KW"/>
</dbReference>
<dbReference type="AlphaFoldDB" id="A0AAU7Z5I5"/>